<reference evidence="2" key="1">
    <citation type="journal article" date="2020" name="Nature">
        <title>Giant virus diversity and host interactions through global metagenomics.</title>
        <authorList>
            <person name="Schulz F."/>
            <person name="Roux S."/>
            <person name="Paez-Espino D."/>
            <person name="Jungbluth S."/>
            <person name="Walsh D.A."/>
            <person name="Denef V.J."/>
            <person name="McMahon K.D."/>
            <person name="Konstantinidis K.T."/>
            <person name="Eloe-Fadrosh E.A."/>
            <person name="Kyrpides N.C."/>
            <person name="Woyke T."/>
        </authorList>
    </citation>
    <scope>NUCLEOTIDE SEQUENCE</scope>
    <source>
        <strain evidence="2">GVMAG-S-3300012919-55</strain>
    </source>
</reference>
<proteinExistence type="predicted"/>
<evidence type="ECO:0000256" key="1">
    <source>
        <dbReference type="SAM" id="MobiDB-lite"/>
    </source>
</evidence>
<name>A0A6C0KM22_9ZZZZ</name>
<accession>A0A6C0KM22</accession>
<feature type="region of interest" description="Disordered" evidence="1">
    <location>
        <begin position="1"/>
        <end position="42"/>
    </location>
</feature>
<evidence type="ECO:0000313" key="2">
    <source>
        <dbReference type="EMBL" id="QHU17720.1"/>
    </source>
</evidence>
<feature type="region of interest" description="Disordered" evidence="1">
    <location>
        <begin position="118"/>
        <end position="138"/>
    </location>
</feature>
<organism evidence="2">
    <name type="scientific">viral metagenome</name>
    <dbReference type="NCBI Taxonomy" id="1070528"/>
    <lineage>
        <taxon>unclassified sequences</taxon>
        <taxon>metagenomes</taxon>
        <taxon>organismal metagenomes</taxon>
    </lineage>
</organism>
<dbReference type="AlphaFoldDB" id="A0A6C0KM22"/>
<protein>
    <submittedName>
        <fullName evidence="2">Uncharacterized protein</fullName>
    </submittedName>
</protein>
<sequence length="138" mass="16466">MVRKYKTKSQRQRQRKTQKRRGNRKNKSRQNKKKINRTRRRYRGGTNIDWDSYFADVHIDNEDKQVLMNQERILQGKDLLNFINNINNGYIPVFGIDKPIIGWVPLNPGQKEYISNFSNSNNNNNNNNNKNNKMVINN</sequence>
<dbReference type="EMBL" id="MN740917">
    <property type="protein sequence ID" value="QHU17720.1"/>
    <property type="molecule type" value="Genomic_DNA"/>
</dbReference>